<feature type="signal peptide" evidence="1">
    <location>
        <begin position="1"/>
        <end position="20"/>
    </location>
</feature>
<evidence type="ECO:0000313" key="3">
    <source>
        <dbReference type="Proteomes" id="UP000605253"/>
    </source>
</evidence>
<reference evidence="2" key="2">
    <citation type="submission" date="2020-09" db="EMBL/GenBank/DDBJ databases">
        <authorList>
            <person name="Sun Q."/>
            <person name="Zhou Y."/>
        </authorList>
    </citation>
    <scope>NUCLEOTIDE SEQUENCE</scope>
    <source>
        <strain evidence="2">CGMCC 1.12181</strain>
    </source>
</reference>
<gene>
    <name evidence="2" type="ORF">GCM10011365_05050</name>
</gene>
<dbReference type="PROSITE" id="PS51257">
    <property type="entry name" value="PROKAR_LIPOPROTEIN"/>
    <property type="match status" value="1"/>
</dbReference>
<dbReference type="Proteomes" id="UP000605253">
    <property type="component" value="Unassembled WGS sequence"/>
</dbReference>
<sequence>MMNNLLRNSLLLITTAFLLAACGGDEPGQIDASDLDKNSPDGAFLLTMHTLADSDLKSAIQNSLSEEKYTELVSEFESQQKQPMDEQQKMQFNQALQMINQDNAEEQIYNMIAPQLTQIRAFMPMMLMGAKDQISQQLGGDQNSLAPRCNSNSEVVDGTVTWIMDNDILQEDKVKNSVAELVKTGQGLNLSSADDLQKLDFNQALDMGGEVLTGFKNALNAHGIDVNGILRSAEVSDVNISGDKATLIASFEVFGKTACSQVHMAKRDGFWVINPQP</sequence>
<dbReference type="EMBL" id="BMEO01000002">
    <property type="protein sequence ID" value="GGF86978.1"/>
    <property type="molecule type" value="Genomic_DNA"/>
</dbReference>
<proteinExistence type="predicted"/>
<dbReference type="AlphaFoldDB" id="A0A917FJV7"/>
<keyword evidence="3" id="KW-1185">Reference proteome</keyword>
<evidence type="ECO:0000313" key="2">
    <source>
        <dbReference type="EMBL" id="GGF86978.1"/>
    </source>
</evidence>
<reference evidence="2" key="1">
    <citation type="journal article" date="2014" name="Int. J. Syst. Evol. Microbiol.">
        <title>Complete genome sequence of Corynebacterium casei LMG S-19264T (=DSM 44701T), isolated from a smear-ripened cheese.</title>
        <authorList>
            <consortium name="US DOE Joint Genome Institute (JGI-PGF)"/>
            <person name="Walter F."/>
            <person name="Albersmeier A."/>
            <person name="Kalinowski J."/>
            <person name="Ruckert C."/>
        </authorList>
    </citation>
    <scope>NUCLEOTIDE SEQUENCE</scope>
    <source>
        <strain evidence="2">CGMCC 1.12181</strain>
    </source>
</reference>
<evidence type="ECO:0000256" key="1">
    <source>
        <dbReference type="SAM" id="SignalP"/>
    </source>
</evidence>
<comment type="caution">
    <text evidence="2">The sequence shown here is derived from an EMBL/GenBank/DDBJ whole genome shotgun (WGS) entry which is preliminary data.</text>
</comment>
<feature type="chain" id="PRO_5038046046" evidence="1">
    <location>
        <begin position="21"/>
        <end position="277"/>
    </location>
</feature>
<keyword evidence="1" id="KW-0732">Signal</keyword>
<organism evidence="2 3">
    <name type="scientific">Marinicella pacifica</name>
    <dbReference type="NCBI Taxonomy" id="1171543"/>
    <lineage>
        <taxon>Bacteria</taxon>
        <taxon>Pseudomonadati</taxon>
        <taxon>Pseudomonadota</taxon>
        <taxon>Gammaproteobacteria</taxon>
        <taxon>Lysobacterales</taxon>
        <taxon>Marinicellaceae</taxon>
        <taxon>Marinicella</taxon>
    </lineage>
</organism>
<accession>A0A917FJV7</accession>
<name>A0A917FJV7_9GAMM</name>
<protein>
    <submittedName>
        <fullName evidence="2">Uncharacterized protein</fullName>
    </submittedName>
</protein>
<dbReference type="RefSeq" id="WP_188364104.1">
    <property type="nucleotide sequence ID" value="NZ_BAABJF010000032.1"/>
</dbReference>